<dbReference type="PANTHER" id="PTHR43356:SF2">
    <property type="entry name" value="PHOSPHATE ACETYLTRANSFERASE"/>
    <property type="match status" value="1"/>
</dbReference>
<dbReference type="InterPro" id="IPR002505">
    <property type="entry name" value="PTA_PTB"/>
</dbReference>
<dbReference type="Pfam" id="PF01515">
    <property type="entry name" value="PTA_PTB"/>
    <property type="match status" value="1"/>
</dbReference>
<dbReference type="AlphaFoldDB" id="A0A221KCH2"/>
<dbReference type="FunFam" id="3.10.129.10:FF:000042">
    <property type="entry name" value="MaoC domain protein dehydratase"/>
    <property type="match status" value="1"/>
</dbReference>
<evidence type="ECO:0000256" key="3">
    <source>
        <dbReference type="ARBA" id="ARBA00023315"/>
    </source>
</evidence>
<evidence type="ECO:0000313" key="7">
    <source>
        <dbReference type="Proteomes" id="UP000199729"/>
    </source>
</evidence>
<keyword evidence="3" id="KW-0012">Acyltransferase</keyword>
<dbReference type="GO" id="GO:0016836">
    <property type="term" value="F:hydro-lyase activity"/>
    <property type="evidence" value="ECO:0007669"/>
    <property type="project" value="UniProtKB-ARBA"/>
</dbReference>
<gene>
    <name evidence="6" type="ORF">VITFI_CDS0891</name>
</gene>
<dbReference type="RefSeq" id="WP_089415963.1">
    <property type="nucleotide sequence ID" value="NZ_CP022423.1"/>
</dbReference>
<evidence type="ECO:0000256" key="1">
    <source>
        <dbReference type="ARBA" id="ARBA00022679"/>
    </source>
</evidence>
<evidence type="ECO:0000259" key="5">
    <source>
        <dbReference type="Pfam" id="PF01575"/>
    </source>
</evidence>
<reference evidence="6 7" key="1">
    <citation type="submission" date="2017-07" db="EMBL/GenBank/DDBJ databases">
        <title>Complete Genome Sequence of the cosmetic ferment Vitreoscilla filiformis (ATCC15551).</title>
        <authorList>
            <person name="Contreras S."/>
            <person name="Sagory-Zalkind P."/>
            <person name="Blanquart H."/>
            <person name="Iltis A."/>
            <person name="Morand S.C."/>
        </authorList>
    </citation>
    <scope>NUCLEOTIDE SEQUENCE [LARGE SCALE GENOMIC DNA]</scope>
    <source>
        <strain evidence="6 7">ATCC 15551</strain>
    </source>
</reference>
<dbReference type="CDD" id="cd03449">
    <property type="entry name" value="R_hydratase"/>
    <property type="match status" value="1"/>
</dbReference>
<dbReference type="Gene3D" id="3.40.718.10">
    <property type="entry name" value="Isopropylmalate Dehydrogenase"/>
    <property type="match status" value="1"/>
</dbReference>
<evidence type="ECO:0000259" key="4">
    <source>
        <dbReference type="Pfam" id="PF01515"/>
    </source>
</evidence>
<dbReference type="SUPFAM" id="SSF54637">
    <property type="entry name" value="Thioesterase/thiol ester dehydrase-isomerase"/>
    <property type="match status" value="1"/>
</dbReference>
<dbReference type="NCBIfam" id="NF006045">
    <property type="entry name" value="PRK08190.1"/>
    <property type="match status" value="1"/>
</dbReference>
<feature type="domain" description="MaoC-like" evidence="5">
    <location>
        <begin position="23"/>
        <end position="119"/>
    </location>
</feature>
<sequence length="463" mass="48738">MNTPTPATIENVTFDELHLGRRAQMQRVVTMDDIKAFAAVSGDVNPAHLDVAYAESTRFHGVIAHGMLAGAFISSVLGTEFPGAGTIYMEQSLRFLRPVRVGDTLTVIVEVAERNDTNRNVRLACSVLNQKSEPVVEGQALVRAPSSKIVRPRPATPEIHLFDPEARLAHWVNGLAQNATPQPCAVVHPCSEVALRSALEAAQRGLITPVLIGPRERLVALAQGLELSLEGVRIEDVPHSHAAADRAVELAVAGEVKLMLKGSLYTEELMQSVQAAAALSTGRHLSHVYRLEVPSYPRPLFITDAAINIAPTLPVKADIVRNAIDLAHALGLAQPKVAILSALEKVTPRLPSTLEAAALCKMADRGQITGALLDGPLTFDNAVSEAAAALKGVGGPVAGQADVLVVPDLEAGDMLAKQLESLAGASSCGVVLGGRVPIALPGRADTVASRIASVALALQALQR</sequence>
<keyword evidence="1 6" id="KW-0808">Transferase</keyword>
<evidence type="ECO:0000313" key="6">
    <source>
        <dbReference type="EMBL" id="ASM76669.1"/>
    </source>
</evidence>
<dbReference type="KEGG" id="vff:VITFI_CDS0891"/>
<dbReference type="SUPFAM" id="SSF53659">
    <property type="entry name" value="Isocitrate/Isopropylmalate dehydrogenase-like"/>
    <property type="match status" value="1"/>
</dbReference>
<dbReference type="Pfam" id="PF01575">
    <property type="entry name" value="MaoC_dehydratas"/>
    <property type="match status" value="1"/>
</dbReference>
<proteinExistence type="predicted"/>
<dbReference type="EMBL" id="CP022423">
    <property type="protein sequence ID" value="ASM76669.1"/>
    <property type="molecule type" value="Genomic_DNA"/>
</dbReference>
<name>A0A221KCH2_VITFI</name>
<keyword evidence="2" id="KW-0456">Lyase</keyword>
<dbReference type="InterPro" id="IPR050500">
    <property type="entry name" value="Phos_Acetyltrans/Butyryltrans"/>
</dbReference>
<organism evidence="6 7">
    <name type="scientific">Vitreoscilla filiformis</name>
    <dbReference type="NCBI Taxonomy" id="63"/>
    <lineage>
        <taxon>Bacteria</taxon>
        <taxon>Pseudomonadati</taxon>
        <taxon>Pseudomonadota</taxon>
        <taxon>Betaproteobacteria</taxon>
        <taxon>Neisseriales</taxon>
        <taxon>Neisseriaceae</taxon>
        <taxon>Vitreoscilla</taxon>
    </lineage>
</organism>
<feature type="domain" description="Phosphate acetyl/butaryl transferase" evidence="4">
    <location>
        <begin position="247"/>
        <end position="457"/>
    </location>
</feature>
<protein>
    <submittedName>
        <fullName evidence="6">Phosphate acetyl/butyryl transferase</fullName>
    </submittedName>
</protein>
<dbReference type="InterPro" id="IPR029069">
    <property type="entry name" value="HotDog_dom_sf"/>
</dbReference>
<dbReference type="Gene3D" id="3.10.129.10">
    <property type="entry name" value="Hotdog Thioesterase"/>
    <property type="match status" value="1"/>
</dbReference>
<keyword evidence="7" id="KW-1185">Reference proteome</keyword>
<dbReference type="GO" id="GO:0016746">
    <property type="term" value="F:acyltransferase activity"/>
    <property type="evidence" value="ECO:0007669"/>
    <property type="project" value="UniProtKB-KW"/>
</dbReference>
<evidence type="ECO:0000256" key="2">
    <source>
        <dbReference type="ARBA" id="ARBA00023239"/>
    </source>
</evidence>
<dbReference type="Proteomes" id="UP000199729">
    <property type="component" value="Chromosome"/>
</dbReference>
<dbReference type="PANTHER" id="PTHR43356">
    <property type="entry name" value="PHOSPHATE ACETYLTRANSFERASE"/>
    <property type="match status" value="1"/>
</dbReference>
<dbReference type="OrthoDB" id="9774179at2"/>
<accession>A0A221KCH2</accession>
<dbReference type="InterPro" id="IPR002539">
    <property type="entry name" value="MaoC-like_dom"/>
</dbReference>